<organism evidence="4">
    <name type="scientific">Pseudo-nitzschia australis</name>
    <dbReference type="NCBI Taxonomy" id="44445"/>
    <lineage>
        <taxon>Eukaryota</taxon>
        <taxon>Sar</taxon>
        <taxon>Stramenopiles</taxon>
        <taxon>Ochrophyta</taxon>
        <taxon>Bacillariophyta</taxon>
        <taxon>Bacillariophyceae</taxon>
        <taxon>Bacillariophycidae</taxon>
        <taxon>Bacillariales</taxon>
        <taxon>Bacillariaceae</taxon>
        <taxon>Pseudo-nitzschia</taxon>
    </lineage>
</organism>
<evidence type="ECO:0000313" key="4">
    <source>
        <dbReference type="EMBL" id="CAE0715551.1"/>
    </source>
</evidence>
<sequence length="397" mass="44434">MESEIKKIIKSTKKKKDRKLAKKDMSSTVGSPPKDNGRVRMSRRMTIAPGALAGIALDEIALDDYSNVQTKAEKFAERQEHIRHMKSLYLIVNNKYFINFLSERYFSKMQMFLIFIPIQTLAVWATVSKPFFSYLNGAPVDGPSDQGTGDALINTLVGAALLILTNLGKALSFERKAEQHKLVAGEMKAVMDQITVHLSTLPTSGFNRAKSTSIRNNVELVFAKSVEMNKQLSPPEQIVMAFDNIDDDITFLIRKRKGYVATSPSDGSKSYGCNVIKINDGLYEVDEETYFNVFRDGYSDLADIISSCIAHFIRFAFLPSSKVARDEAIEGIVETLDRMGGYVPEEKGLCARLFCTPGKQSEEKKYLLDATSKMNDSEFTLNQKCYICDIPQPTSII</sequence>
<dbReference type="EMBL" id="HBIX01011016">
    <property type="protein sequence ID" value="CAE0715550.1"/>
    <property type="molecule type" value="Transcribed_RNA"/>
</dbReference>
<dbReference type="AlphaFoldDB" id="A0A6U9Y2E0"/>
<name>A0A6U9Y2E0_9STRA</name>
<evidence type="ECO:0000256" key="1">
    <source>
        <dbReference type="SAM" id="MobiDB-lite"/>
    </source>
</evidence>
<accession>A0A6U9Y2E0</accession>
<gene>
    <name evidence="3" type="ORF">PAUS00366_LOCUS8302</name>
    <name evidence="4" type="ORF">PAUS00366_LOCUS8303</name>
</gene>
<feature type="region of interest" description="Disordered" evidence="1">
    <location>
        <begin position="1"/>
        <end position="38"/>
    </location>
</feature>
<dbReference type="EMBL" id="HBIX01011017">
    <property type="protein sequence ID" value="CAE0715551.1"/>
    <property type="molecule type" value="Transcribed_RNA"/>
</dbReference>
<evidence type="ECO:0000256" key="2">
    <source>
        <dbReference type="SAM" id="Phobius"/>
    </source>
</evidence>
<evidence type="ECO:0000313" key="3">
    <source>
        <dbReference type="EMBL" id="CAE0715550.1"/>
    </source>
</evidence>
<keyword evidence="2" id="KW-0472">Membrane</keyword>
<reference evidence="4" key="1">
    <citation type="submission" date="2021-01" db="EMBL/GenBank/DDBJ databases">
        <authorList>
            <person name="Corre E."/>
            <person name="Pelletier E."/>
            <person name="Niang G."/>
            <person name="Scheremetjew M."/>
            <person name="Finn R."/>
            <person name="Kale V."/>
            <person name="Holt S."/>
            <person name="Cochrane G."/>
            <person name="Meng A."/>
            <person name="Brown T."/>
            <person name="Cohen L."/>
        </authorList>
    </citation>
    <scope>NUCLEOTIDE SEQUENCE</scope>
    <source>
        <strain evidence="4">10249 10 AB</strain>
    </source>
</reference>
<feature type="transmembrane region" description="Helical" evidence="2">
    <location>
        <begin position="152"/>
        <end position="171"/>
    </location>
</feature>
<feature type="transmembrane region" description="Helical" evidence="2">
    <location>
        <begin position="111"/>
        <end position="132"/>
    </location>
</feature>
<proteinExistence type="predicted"/>
<protein>
    <submittedName>
        <fullName evidence="4">Uncharacterized protein</fullName>
    </submittedName>
</protein>
<keyword evidence="2" id="KW-1133">Transmembrane helix</keyword>
<feature type="compositionally biased region" description="Basic residues" evidence="1">
    <location>
        <begin position="8"/>
        <end position="21"/>
    </location>
</feature>
<keyword evidence="2" id="KW-0812">Transmembrane</keyword>